<dbReference type="EMBL" id="JAHRIP010057134">
    <property type="protein sequence ID" value="MEQ2302924.1"/>
    <property type="molecule type" value="Genomic_DNA"/>
</dbReference>
<reference evidence="1 2" key="1">
    <citation type="submission" date="2021-06" db="EMBL/GenBank/DDBJ databases">
        <authorList>
            <person name="Palmer J.M."/>
        </authorList>
    </citation>
    <scope>NUCLEOTIDE SEQUENCE [LARGE SCALE GENOMIC DNA]</scope>
    <source>
        <strain evidence="1 2">AS_MEX2019</strain>
        <tissue evidence="1">Muscle</tissue>
    </source>
</reference>
<dbReference type="Proteomes" id="UP001469553">
    <property type="component" value="Unassembled WGS sequence"/>
</dbReference>
<accession>A0ABV0Z9P3</accession>
<keyword evidence="2" id="KW-1185">Reference proteome</keyword>
<organism evidence="1 2">
    <name type="scientific">Ameca splendens</name>
    <dbReference type="NCBI Taxonomy" id="208324"/>
    <lineage>
        <taxon>Eukaryota</taxon>
        <taxon>Metazoa</taxon>
        <taxon>Chordata</taxon>
        <taxon>Craniata</taxon>
        <taxon>Vertebrata</taxon>
        <taxon>Euteleostomi</taxon>
        <taxon>Actinopterygii</taxon>
        <taxon>Neopterygii</taxon>
        <taxon>Teleostei</taxon>
        <taxon>Neoteleostei</taxon>
        <taxon>Acanthomorphata</taxon>
        <taxon>Ovalentaria</taxon>
        <taxon>Atherinomorphae</taxon>
        <taxon>Cyprinodontiformes</taxon>
        <taxon>Goodeidae</taxon>
        <taxon>Ameca</taxon>
    </lineage>
</organism>
<sequence>MKNRLVDRINKEEETHLLGNKTSVGFSPALECRRDLQSVYESSDLLVSDRFQLSSASGNGEKGSPANFSLSRYAPPLHRPMRHTGNGGLKVCFFSFYSSDDVSFDVHHCNEG</sequence>
<protein>
    <submittedName>
        <fullName evidence="1">Uncharacterized protein</fullName>
    </submittedName>
</protein>
<comment type="caution">
    <text evidence="1">The sequence shown here is derived from an EMBL/GenBank/DDBJ whole genome shotgun (WGS) entry which is preliminary data.</text>
</comment>
<name>A0ABV0Z9P3_9TELE</name>
<evidence type="ECO:0000313" key="2">
    <source>
        <dbReference type="Proteomes" id="UP001469553"/>
    </source>
</evidence>
<proteinExistence type="predicted"/>
<gene>
    <name evidence="1" type="ORF">AMECASPLE_011633</name>
</gene>
<evidence type="ECO:0000313" key="1">
    <source>
        <dbReference type="EMBL" id="MEQ2302924.1"/>
    </source>
</evidence>